<evidence type="ECO:0000313" key="2">
    <source>
        <dbReference type="EMBL" id="MCS3903823.1"/>
    </source>
</evidence>
<comment type="caution">
    <text evidence="2">The sequence shown here is derived from an EMBL/GenBank/DDBJ whole genome shotgun (WGS) entry which is preliminary data.</text>
</comment>
<name>A0AAE3HNN3_9GAMM</name>
<dbReference type="Pfam" id="PF01590">
    <property type="entry name" value="GAF"/>
    <property type="match status" value="1"/>
</dbReference>
<gene>
    <name evidence="2" type="ORF">J2T55_001855</name>
</gene>
<dbReference type="RefSeq" id="WP_259055799.1">
    <property type="nucleotide sequence ID" value="NZ_JANUCT010000012.1"/>
</dbReference>
<proteinExistence type="predicted"/>
<sequence>MTTFGHATERQRLSELASYGIMDTAPEANFDRITELAAMIAGTPIALISLVDEKRQWFKAKVGIDICETRRSVAFCEHTIMQQAPLQVSDARQHPLFKDNPLVVDEPFIRFYYGVPLRTSRGYNLGSLCVIDRTSHQLSTKQKTCLNHLAELTVLMLEDRRALLQIGDRRRAL</sequence>
<feature type="domain" description="GAF" evidence="1">
    <location>
        <begin position="25"/>
        <end position="167"/>
    </location>
</feature>
<dbReference type="Proteomes" id="UP001204445">
    <property type="component" value="Unassembled WGS sequence"/>
</dbReference>
<dbReference type="SUPFAM" id="SSF55781">
    <property type="entry name" value="GAF domain-like"/>
    <property type="match status" value="1"/>
</dbReference>
<accession>A0AAE3HNN3</accession>
<dbReference type="PANTHER" id="PTHR43102">
    <property type="entry name" value="SLR1143 PROTEIN"/>
    <property type="match status" value="1"/>
</dbReference>
<dbReference type="SMART" id="SM00065">
    <property type="entry name" value="GAF"/>
    <property type="match status" value="1"/>
</dbReference>
<evidence type="ECO:0000313" key="3">
    <source>
        <dbReference type="Proteomes" id="UP001204445"/>
    </source>
</evidence>
<reference evidence="2" key="1">
    <citation type="submission" date="2022-08" db="EMBL/GenBank/DDBJ databases">
        <title>Genomic Encyclopedia of Type Strains, Phase III (KMG-III): the genomes of soil and plant-associated and newly described type strains.</title>
        <authorList>
            <person name="Whitman W."/>
        </authorList>
    </citation>
    <scope>NUCLEOTIDE SEQUENCE</scope>
    <source>
        <strain evidence="2">HMT 1</strain>
    </source>
</reference>
<dbReference type="InterPro" id="IPR003018">
    <property type="entry name" value="GAF"/>
</dbReference>
<dbReference type="AlphaFoldDB" id="A0AAE3HNN3"/>
<keyword evidence="3" id="KW-1185">Reference proteome</keyword>
<dbReference type="PANTHER" id="PTHR43102:SF2">
    <property type="entry name" value="GAF DOMAIN-CONTAINING PROTEIN"/>
    <property type="match status" value="1"/>
</dbReference>
<dbReference type="EMBL" id="JANUCT010000012">
    <property type="protein sequence ID" value="MCS3903823.1"/>
    <property type="molecule type" value="Genomic_DNA"/>
</dbReference>
<evidence type="ECO:0000259" key="1">
    <source>
        <dbReference type="SMART" id="SM00065"/>
    </source>
</evidence>
<organism evidence="2 3">
    <name type="scientific">Methylohalomonas lacus</name>
    <dbReference type="NCBI Taxonomy" id="398773"/>
    <lineage>
        <taxon>Bacteria</taxon>
        <taxon>Pseudomonadati</taxon>
        <taxon>Pseudomonadota</taxon>
        <taxon>Gammaproteobacteria</taxon>
        <taxon>Methylohalomonadales</taxon>
        <taxon>Methylohalomonadaceae</taxon>
        <taxon>Methylohalomonas</taxon>
    </lineage>
</organism>
<dbReference type="InterPro" id="IPR029016">
    <property type="entry name" value="GAF-like_dom_sf"/>
</dbReference>
<dbReference type="Gene3D" id="3.30.450.40">
    <property type="match status" value="1"/>
</dbReference>
<protein>
    <submittedName>
        <fullName evidence="2">GAF domain-containing protein</fullName>
    </submittedName>
</protein>